<dbReference type="EMBL" id="JBGBPQ010000015">
    <property type="protein sequence ID" value="KAL1510288.1"/>
    <property type="molecule type" value="Genomic_DNA"/>
</dbReference>
<dbReference type="InterPro" id="IPR050155">
    <property type="entry name" value="HAD-like_hydrolase_sf"/>
</dbReference>
<dbReference type="SUPFAM" id="SSF56784">
    <property type="entry name" value="HAD-like"/>
    <property type="match status" value="1"/>
</dbReference>
<name>A0AB34IXV8_PRYPA</name>
<dbReference type="GO" id="GO:0008967">
    <property type="term" value="F:phosphoglycolate phosphatase activity"/>
    <property type="evidence" value="ECO:0007669"/>
    <property type="project" value="TreeGrafter"/>
</dbReference>
<dbReference type="Pfam" id="PF13419">
    <property type="entry name" value="HAD_2"/>
    <property type="match status" value="1"/>
</dbReference>
<organism evidence="1 2">
    <name type="scientific">Prymnesium parvum</name>
    <name type="common">Toxic golden alga</name>
    <dbReference type="NCBI Taxonomy" id="97485"/>
    <lineage>
        <taxon>Eukaryota</taxon>
        <taxon>Haptista</taxon>
        <taxon>Haptophyta</taxon>
        <taxon>Prymnesiophyceae</taxon>
        <taxon>Prymnesiales</taxon>
        <taxon>Prymnesiaceae</taxon>
        <taxon>Prymnesium</taxon>
    </lineage>
</organism>
<dbReference type="PANTHER" id="PTHR43434">
    <property type="entry name" value="PHOSPHOGLYCOLATE PHOSPHATASE"/>
    <property type="match status" value="1"/>
</dbReference>
<evidence type="ECO:0008006" key="3">
    <source>
        <dbReference type="Google" id="ProtNLM"/>
    </source>
</evidence>
<accession>A0AB34IXV8</accession>
<evidence type="ECO:0000313" key="2">
    <source>
        <dbReference type="Proteomes" id="UP001515480"/>
    </source>
</evidence>
<sequence>MLGALLATARPSAIRMAAAPSYEAHQAGVLWDVDGTLVDSTQLAYVATNEVLTSNGYDEVSVADYKFGCRFTTPDRFNVHIGGVEAIGRPEGVELGGIFDNTYVARVSSSTAGLFPGMERLLRSISLAGHPQGCLSNACGDYVRAVVAANELDEKPGERIALFGVVRGADEVPAAKPHPEGLLTCCQALGVIPAASVYIGDSPSDGQAAKAAGMKSVGVLWGANNRESLTESFDVLCEDVEQLSTEIRNILSRAA</sequence>
<comment type="caution">
    <text evidence="1">The sequence shown here is derived from an EMBL/GenBank/DDBJ whole genome shotgun (WGS) entry which is preliminary data.</text>
</comment>
<dbReference type="PANTHER" id="PTHR43434:SF1">
    <property type="entry name" value="PHOSPHOGLYCOLATE PHOSPHATASE"/>
    <property type="match status" value="1"/>
</dbReference>
<dbReference type="InterPro" id="IPR036412">
    <property type="entry name" value="HAD-like_sf"/>
</dbReference>
<protein>
    <recommendedName>
        <fullName evidence="3">Phosphoglycolate phosphatase</fullName>
    </recommendedName>
</protein>
<dbReference type="GO" id="GO:0006281">
    <property type="term" value="P:DNA repair"/>
    <property type="evidence" value="ECO:0007669"/>
    <property type="project" value="TreeGrafter"/>
</dbReference>
<dbReference type="InterPro" id="IPR023198">
    <property type="entry name" value="PGP-like_dom2"/>
</dbReference>
<dbReference type="AlphaFoldDB" id="A0AB34IXV8"/>
<dbReference type="SFLD" id="SFLDS00003">
    <property type="entry name" value="Haloacid_Dehalogenase"/>
    <property type="match status" value="1"/>
</dbReference>
<dbReference type="NCBIfam" id="TIGR01549">
    <property type="entry name" value="HAD-SF-IA-v1"/>
    <property type="match status" value="1"/>
</dbReference>
<keyword evidence="2" id="KW-1185">Reference proteome</keyword>
<dbReference type="Proteomes" id="UP001515480">
    <property type="component" value="Unassembled WGS sequence"/>
</dbReference>
<dbReference type="SFLD" id="SFLDG01129">
    <property type="entry name" value="C1.5:_HAD__Beta-PGM__Phosphata"/>
    <property type="match status" value="1"/>
</dbReference>
<gene>
    <name evidence="1" type="ORF">AB1Y20_006608</name>
</gene>
<dbReference type="NCBIfam" id="TIGR01509">
    <property type="entry name" value="HAD-SF-IA-v3"/>
    <property type="match status" value="1"/>
</dbReference>
<dbReference type="InterPro" id="IPR041492">
    <property type="entry name" value="HAD_2"/>
</dbReference>
<dbReference type="InterPro" id="IPR006439">
    <property type="entry name" value="HAD-SF_hydro_IA"/>
</dbReference>
<dbReference type="InterPro" id="IPR023214">
    <property type="entry name" value="HAD_sf"/>
</dbReference>
<dbReference type="Gene3D" id="3.40.50.1000">
    <property type="entry name" value="HAD superfamily/HAD-like"/>
    <property type="match status" value="1"/>
</dbReference>
<evidence type="ECO:0000313" key="1">
    <source>
        <dbReference type="EMBL" id="KAL1510288.1"/>
    </source>
</evidence>
<proteinExistence type="predicted"/>
<reference evidence="1 2" key="1">
    <citation type="journal article" date="2024" name="Science">
        <title>Giant polyketide synthase enzymes in the biosynthesis of giant marine polyether toxins.</title>
        <authorList>
            <person name="Fallon T.R."/>
            <person name="Shende V.V."/>
            <person name="Wierzbicki I.H."/>
            <person name="Pendleton A.L."/>
            <person name="Watervoot N.F."/>
            <person name="Auber R.P."/>
            <person name="Gonzalez D.J."/>
            <person name="Wisecaver J.H."/>
            <person name="Moore B.S."/>
        </authorList>
    </citation>
    <scope>NUCLEOTIDE SEQUENCE [LARGE SCALE GENOMIC DNA]</scope>
    <source>
        <strain evidence="1 2">12B1</strain>
    </source>
</reference>
<dbReference type="Gene3D" id="1.10.150.240">
    <property type="entry name" value="Putative phosphatase, domain 2"/>
    <property type="match status" value="1"/>
</dbReference>